<reference evidence="15" key="1">
    <citation type="submission" date="2025-08" db="UniProtKB">
        <authorList>
            <consortium name="Ensembl"/>
        </authorList>
    </citation>
    <scope>IDENTIFICATION</scope>
</reference>
<evidence type="ECO:0000256" key="3">
    <source>
        <dbReference type="ARBA" id="ARBA00022475"/>
    </source>
</evidence>
<feature type="transmembrane region" description="Helical" evidence="12">
    <location>
        <begin position="734"/>
        <end position="757"/>
    </location>
</feature>
<dbReference type="InterPro" id="IPR001828">
    <property type="entry name" value="ANF_lig-bd_rcpt"/>
</dbReference>
<dbReference type="GeneTree" id="ENSGT01150000286997"/>
<keyword evidence="8 12" id="KW-0472">Membrane</keyword>
<keyword evidence="16" id="KW-1185">Reference proteome</keyword>
<evidence type="ECO:0000256" key="10">
    <source>
        <dbReference type="ARBA" id="ARBA00023180"/>
    </source>
</evidence>
<dbReference type="PANTHER" id="PTHR24061:SF504">
    <property type="entry name" value="EXTRACELLULAR CALCIUM-SENSING RECEPTOR ISOFORM X2-RELATED"/>
    <property type="match status" value="1"/>
</dbReference>
<evidence type="ECO:0000256" key="8">
    <source>
        <dbReference type="ARBA" id="ARBA00023136"/>
    </source>
</evidence>
<reference evidence="15" key="2">
    <citation type="submission" date="2025-09" db="UniProtKB">
        <authorList>
            <consortium name="Ensembl"/>
        </authorList>
    </citation>
    <scope>IDENTIFICATION</scope>
</reference>
<protein>
    <submittedName>
        <fullName evidence="15">Olfactory receptor C family, v3</fullName>
    </submittedName>
</protein>
<dbReference type="Ensembl" id="ENSGMOT00000016889.2">
    <property type="protein sequence ID" value="ENSGMOP00000016473.2"/>
    <property type="gene ID" value="ENSGMOG00000015285.2"/>
</dbReference>
<dbReference type="PRINTS" id="PR00248">
    <property type="entry name" value="GPCRMGR"/>
</dbReference>
<dbReference type="InterPro" id="IPR000337">
    <property type="entry name" value="GPCR_3"/>
</dbReference>
<dbReference type="InterPro" id="IPR011500">
    <property type="entry name" value="GPCR_3_9-Cys_dom"/>
</dbReference>
<feature type="transmembrane region" description="Helical" evidence="12">
    <location>
        <begin position="801"/>
        <end position="825"/>
    </location>
</feature>
<sequence length="839" mass="92798">MTLLFLILVKPLFVLIHGACADPAPLVKVCSLQSSFEPGFVAAGDYIIGGIFPLHYNQEMPDLNSTYRPPAVKCNGQTMRLAVEEINQSKKLLSNHTLGYKIFDSCAYPLTGQRAALAMMNGLAEAESPMCHGASPLLAIIGESGSAQSIVVSRILQPFRIPMISYFSSCACLSDRRKYPTFFRVIPNDDYQVKAIAQLLLRFHWTWVGLVRGDHEYGRFAVQGLLRELKGTGVCVAYQEMIPLLYNRQRALEIMQVEANVVVVFSAEGEMTPFLKDYMMLNITGIQWVASEAWVTASVFAGREFYPYLGGTIGFGIRQGHIRGLRSYLETVDPQTYPSNTLVQELWGALYGCSPSHSFYSPLAPCSGQESLLAQHSGYMNTSSPRVAYNVYKAVYAIAHSLNNLLGCQEHSGPFYNKSCAQRNNIQPWQVHQNVVFVLLEVNFDLKGDSIPYYDIINWQRGPGGNIEFVNIGLFDGTKAAGMELVIEEEKIVWAGHQSEVLVSICSASCHPGSRKAVRRGEPVCCFDCVPCDTGKISNQTDAIDCTVCPEDFWSNTDRTLCIPKKVEFLTYDSLGIALTAIAVVGACITIAVLAVFLHNRNTAIVRLNNSELSFFILLSLTLCFLCALVFIGEPTPWSCMLRHTAFSITFSLCISCILGKTLVVLAVFTSTRPGNNLMKWLGPMQQRAIISTCTLLQVIICAAWLIDAPPFPSRNTLYEHSKIVLECSVGSSLAFWCVLGYIGLLACMCFILAFLARKLPGNFNEAKYITFSMLIFCAVWLAFIPAYISSPGKYADAVETFAILASSFGLLFCLFAPKCFIILLQPEKNTKQHLMGKK</sequence>
<dbReference type="GO" id="GO:0004930">
    <property type="term" value="F:G protein-coupled receptor activity"/>
    <property type="evidence" value="ECO:0007669"/>
    <property type="project" value="UniProtKB-KW"/>
</dbReference>
<dbReference type="InterPro" id="IPR000068">
    <property type="entry name" value="GPCR_3_Ca_sens_rcpt-rel"/>
</dbReference>
<dbReference type="Pfam" id="PF01094">
    <property type="entry name" value="ANF_receptor"/>
    <property type="match status" value="1"/>
</dbReference>
<dbReference type="Gene3D" id="2.10.50.30">
    <property type="entry name" value="GPCR, family 3, nine cysteines domain"/>
    <property type="match status" value="1"/>
</dbReference>
<evidence type="ECO:0000256" key="1">
    <source>
        <dbReference type="ARBA" id="ARBA00004651"/>
    </source>
</evidence>
<feature type="domain" description="G-protein coupled receptors family 3 profile" evidence="14">
    <location>
        <begin position="575"/>
        <end position="839"/>
    </location>
</feature>
<dbReference type="CDD" id="cd15283">
    <property type="entry name" value="7tmC_V2R_pheromone"/>
    <property type="match status" value="1"/>
</dbReference>
<comment type="similarity">
    <text evidence="2">Belongs to the G-protein coupled receptor 3 family.</text>
</comment>
<evidence type="ECO:0000256" key="9">
    <source>
        <dbReference type="ARBA" id="ARBA00023170"/>
    </source>
</evidence>
<dbReference type="SUPFAM" id="SSF53822">
    <property type="entry name" value="Periplasmic binding protein-like I"/>
    <property type="match status" value="1"/>
</dbReference>
<feature type="signal peptide" evidence="13">
    <location>
        <begin position="1"/>
        <end position="21"/>
    </location>
</feature>
<evidence type="ECO:0000313" key="16">
    <source>
        <dbReference type="Proteomes" id="UP000694546"/>
    </source>
</evidence>
<dbReference type="PRINTS" id="PR01535">
    <property type="entry name" value="VOMERONASL2R"/>
</dbReference>
<evidence type="ECO:0000313" key="15">
    <source>
        <dbReference type="Ensembl" id="ENSGMOP00000016473.2"/>
    </source>
</evidence>
<evidence type="ECO:0000256" key="6">
    <source>
        <dbReference type="ARBA" id="ARBA00022989"/>
    </source>
</evidence>
<proteinExistence type="inferred from homology"/>
<evidence type="ECO:0000256" key="5">
    <source>
        <dbReference type="ARBA" id="ARBA00022729"/>
    </source>
</evidence>
<feature type="transmembrane region" description="Helical" evidence="12">
    <location>
        <begin position="613"/>
        <end position="633"/>
    </location>
</feature>
<evidence type="ECO:0000256" key="12">
    <source>
        <dbReference type="SAM" id="Phobius"/>
    </source>
</evidence>
<evidence type="ECO:0000256" key="11">
    <source>
        <dbReference type="ARBA" id="ARBA00023224"/>
    </source>
</evidence>
<dbReference type="Gene3D" id="3.40.50.2300">
    <property type="match status" value="2"/>
</dbReference>
<evidence type="ECO:0000259" key="14">
    <source>
        <dbReference type="PROSITE" id="PS50259"/>
    </source>
</evidence>
<dbReference type="InterPro" id="IPR017978">
    <property type="entry name" value="GPCR_3_C"/>
</dbReference>
<dbReference type="Pfam" id="PF07562">
    <property type="entry name" value="NCD3G"/>
    <property type="match status" value="1"/>
</dbReference>
<dbReference type="PROSITE" id="PS50259">
    <property type="entry name" value="G_PROTEIN_RECEP_F3_4"/>
    <property type="match status" value="1"/>
</dbReference>
<feature type="transmembrane region" description="Helical" evidence="12">
    <location>
        <begin position="769"/>
        <end position="789"/>
    </location>
</feature>
<evidence type="ECO:0000256" key="4">
    <source>
        <dbReference type="ARBA" id="ARBA00022692"/>
    </source>
</evidence>
<keyword evidence="4 12" id="KW-0812">Transmembrane</keyword>
<dbReference type="FunFam" id="3.40.50.2300:FF:000016">
    <property type="entry name" value="Taste 1 receptor member 2"/>
    <property type="match status" value="1"/>
</dbReference>
<feature type="transmembrane region" description="Helical" evidence="12">
    <location>
        <begin position="689"/>
        <end position="707"/>
    </location>
</feature>
<keyword evidence="5 13" id="KW-0732">Signal</keyword>
<evidence type="ECO:0000256" key="13">
    <source>
        <dbReference type="SAM" id="SignalP"/>
    </source>
</evidence>
<dbReference type="InterPro" id="IPR017979">
    <property type="entry name" value="GPCR_3_CS"/>
</dbReference>
<dbReference type="Proteomes" id="UP000694546">
    <property type="component" value="Chromosome 16"/>
</dbReference>
<evidence type="ECO:0000256" key="2">
    <source>
        <dbReference type="ARBA" id="ARBA00007242"/>
    </source>
</evidence>
<keyword evidence="6 12" id="KW-1133">Transmembrane helix</keyword>
<name>A0A8C4ZPJ0_GADMO</name>
<keyword evidence="10" id="KW-0325">Glycoprotein</keyword>
<dbReference type="FunFam" id="2.10.50.30:FF:000002">
    <property type="entry name" value="Vomeronasal 2 receptor, h1"/>
    <property type="match status" value="1"/>
</dbReference>
<dbReference type="InterPro" id="IPR038550">
    <property type="entry name" value="GPCR_3_9-Cys_sf"/>
</dbReference>
<keyword evidence="9" id="KW-0675">Receptor</keyword>
<keyword evidence="11" id="KW-0807">Transducer</keyword>
<dbReference type="InterPro" id="IPR004073">
    <property type="entry name" value="GPCR_3_vmron_rcpt_2"/>
</dbReference>
<feature type="chain" id="PRO_5034367723" evidence="13">
    <location>
        <begin position="22"/>
        <end position="839"/>
    </location>
</feature>
<keyword evidence="3" id="KW-1003">Cell membrane</keyword>
<feature type="transmembrane region" description="Helical" evidence="12">
    <location>
        <begin position="575"/>
        <end position="598"/>
    </location>
</feature>
<dbReference type="GO" id="GO:0005886">
    <property type="term" value="C:plasma membrane"/>
    <property type="evidence" value="ECO:0007669"/>
    <property type="project" value="UniProtKB-SubCell"/>
</dbReference>
<dbReference type="PROSITE" id="PS00981">
    <property type="entry name" value="G_PROTEIN_RECEP_F3_3"/>
    <property type="match status" value="1"/>
</dbReference>
<accession>A0A8C4ZPJ0</accession>
<comment type="subcellular location">
    <subcellularLocation>
        <location evidence="1">Cell membrane</location>
        <topology evidence="1">Multi-pass membrane protein</topology>
    </subcellularLocation>
</comment>
<organism evidence="15 16">
    <name type="scientific">Gadus morhua</name>
    <name type="common">Atlantic cod</name>
    <dbReference type="NCBI Taxonomy" id="8049"/>
    <lineage>
        <taxon>Eukaryota</taxon>
        <taxon>Metazoa</taxon>
        <taxon>Chordata</taxon>
        <taxon>Craniata</taxon>
        <taxon>Vertebrata</taxon>
        <taxon>Euteleostomi</taxon>
        <taxon>Actinopterygii</taxon>
        <taxon>Neopterygii</taxon>
        <taxon>Teleostei</taxon>
        <taxon>Neoteleostei</taxon>
        <taxon>Acanthomorphata</taxon>
        <taxon>Zeiogadaria</taxon>
        <taxon>Gadariae</taxon>
        <taxon>Gadiformes</taxon>
        <taxon>Gadoidei</taxon>
        <taxon>Gadidae</taxon>
        <taxon>Gadus</taxon>
    </lineage>
</organism>
<dbReference type="Pfam" id="PF00003">
    <property type="entry name" value="7tm_3"/>
    <property type="match status" value="1"/>
</dbReference>
<dbReference type="OMA" id="PMVIIYF"/>
<dbReference type="AlphaFoldDB" id="A0A8C4ZPJ0"/>
<keyword evidence="7" id="KW-0297">G-protein coupled receptor</keyword>
<feature type="transmembrane region" description="Helical" evidence="12">
    <location>
        <begin position="645"/>
        <end position="669"/>
    </location>
</feature>
<dbReference type="PANTHER" id="PTHR24061">
    <property type="entry name" value="CALCIUM-SENSING RECEPTOR-RELATED"/>
    <property type="match status" value="1"/>
</dbReference>
<evidence type="ECO:0000256" key="7">
    <source>
        <dbReference type="ARBA" id="ARBA00023040"/>
    </source>
</evidence>
<dbReference type="InterPro" id="IPR028082">
    <property type="entry name" value="Peripla_BP_I"/>
</dbReference>